<dbReference type="Proteomes" id="UP001347796">
    <property type="component" value="Unassembled WGS sequence"/>
</dbReference>
<protein>
    <recommendedName>
        <fullName evidence="4">Large ribosomal subunit protein bL17m</fullName>
    </recommendedName>
    <alternativeName>
        <fullName evidence="5">39S ribosomal protein L17, mitochondrial</fullName>
    </alternativeName>
</protein>
<gene>
    <name evidence="7" type="ORF">SNE40_020954</name>
</gene>
<dbReference type="EMBL" id="JAZGQO010000016">
    <property type="protein sequence ID" value="KAK6168415.1"/>
    <property type="molecule type" value="Genomic_DNA"/>
</dbReference>
<organism evidence="7 8">
    <name type="scientific">Patella caerulea</name>
    <name type="common">Rayed Mediterranean limpet</name>
    <dbReference type="NCBI Taxonomy" id="87958"/>
    <lineage>
        <taxon>Eukaryota</taxon>
        <taxon>Metazoa</taxon>
        <taxon>Spiralia</taxon>
        <taxon>Lophotrochozoa</taxon>
        <taxon>Mollusca</taxon>
        <taxon>Gastropoda</taxon>
        <taxon>Patellogastropoda</taxon>
        <taxon>Patelloidea</taxon>
        <taxon>Patellidae</taxon>
        <taxon>Patella</taxon>
    </lineage>
</organism>
<proteinExistence type="inferred from homology"/>
<evidence type="ECO:0000256" key="5">
    <source>
        <dbReference type="ARBA" id="ARBA00035413"/>
    </source>
</evidence>
<keyword evidence="2" id="KW-0689">Ribosomal protein</keyword>
<dbReference type="InterPro" id="IPR000456">
    <property type="entry name" value="Ribosomal_bL17"/>
</dbReference>
<comment type="similarity">
    <text evidence="1">Belongs to the bacterial ribosomal protein bL17 family.</text>
</comment>
<dbReference type="Gene3D" id="3.90.1030.10">
    <property type="entry name" value="Ribosomal protein L17"/>
    <property type="match status" value="1"/>
</dbReference>
<dbReference type="PANTHER" id="PTHR14413">
    <property type="entry name" value="RIBOSOMAL PROTEIN L17"/>
    <property type="match status" value="1"/>
</dbReference>
<feature type="compositionally biased region" description="Low complexity" evidence="6">
    <location>
        <begin position="175"/>
        <end position="185"/>
    </location>
</feature>
<evidence type="ECO:0000256" key="3">
    <source>
        <dbReference type="ARBA" id="ARBA00023274"/>
    </source>
</evidence>
<dbReference type="AlphaFoldDB" id="A0AAN8G9G7"/>
<dbReference type="GO" id="GO:0005762">
    <property type="term" value="C:mitochondrial large ribosomal subunit"/>
    <property type="evidence" value="ECO:0007669"/>
    <property type="project" value="TreeGrafter"/>
</dbReference>
<evidence type="ECO:0000313" key="7">
    <source>
        <dbReference type="EMBL" id="KAK6168415.1"/>
    </source>
</evidence>
<reference evidence="7 8" key="1">
    <citation type="submission" date="2024-01" db="EMBL/GenBank/DDBJ databases">
        <title>The genome of the rayed Mediterranean limpet Patella caerulea (Linnaeus, 1758).</title>
        <authorList>
            <person name="Anh-Thu Weber A."/>
            <person name="Halstead-Nussloch G."/>
        </authorList>
    </citation>
    <scope>NUCLEOTIDE SEQUENCE [LARGE SCALE GENOMIC DNA]</scope>
    <source>
        <strain evidence="7">AATW-2023a</strain>
        <tissue evidence="7">Whole specimen</tissue>
    </source>
</reference>
<evidence type="ECO:0000256" key="4">
    <source>
        <dbReference type="ARBA" id="ARBA00035290"/>
    </source>
</evidence>
<evidence type="ECO:0000256" key="2">
    <source>
        <dbReference type="ARBA" id="ARBA00022980"/>
    </source>
</evidence>
<feature type="compositionally biased region" description="Basic and acidic residues" evidence="6">
    <location>
        <begin position="162"/>
        <end position="174"/>
    </location>
</feature>
<evidence type="ECO:0000313" key="8">
    <source>
        <dbReference type="Proteomes" id="UP001347796"/>
    </source>
</evidence>
<dbReference type="Pfam" id="PF01196">
    <property type="entry name" value="Ribosomal_L17"/>
    <property type="match status" value="1"/>
</dbReference>
<sequence length="185" mass="21897">MLRFPYRARPRKMSRQRLPEEGIIVGQEGRLQRLRQLVTGLVRYERIETVYQHCDETRGYAERLIHTAIRNGDQHQHTMEMADYWLNEKDLIYKLFDVLVPRYQNYSSAFTNIYRTPIVYPGRGTEMGILELKGNPWPDVLPKQRDNRYVISNVLLQAARKDYNTSKESRKTKNELNSSSENSET</sequence>
<comment type="caution">
    <text evidence="7">The sequence shown here is derived from an EMBL/GenBank/DDBJ whole genome shotgun (WGS) entry which is preliminary data.</text>
</comment>
<keyword evidence="8" id="KW-1185">Reference proteome</keyword>
<feature type="region of interest" description="Disordered" evidence="6">
    <location>
        <begin position="162"/>
        <end position="185"/>
    </location>
</feature>
<keyword evidence="3" id="KW-0687">Ribonucleoprotein</keyword>
<dbReference type="InterPro" id="IPR036373">
    <property type="entry name" value="Ribosomal_bL17_sf"/>
</dbReference>
<dbReference type="SUPFAM" id="SSF64263">
    <property type="entry name" value="Prokaryotic ribosomal protein L17"/>
    <property type="match status" value="1"/>
</dbReference>
<name>A0AAN8G9G7_PATCE</name>
<dbReference type="FunFam" id="3.90.1030.10:FF:000009">
    <property type="entry name" value="39S ribosomal protein L17, mitochondrial"/>
    <property type="match status" value="1"/>
</dbReference>
<dbReference type="PANTHER" id="PTHR14413:SF16">
    <property type="entry name" value="LARGE RIBOSOMAL SUBUNIT PROTEIN BL17M"/>
    <property type="match status" value="1"/>
</dbReference>
<accession>A0AAN8G9G7</accession>
<evidence type="ECO:0000256" key="6">
    <source>
        <dbReference type="SAM" id="MobiDB-lite"/>
    </source>
</evidence>
<dbReference type="GO" id="GO:0003735">
    <property type="term" value="F:structural constituent of ribosome"/>
    <property type="evidence" value="ECO:0007669"/>
    <property type="project" value="InterPro"/>
</dbReference>
<dbReference type="GO" id="GO:0006412">
    <property type="term" value="P:translation"/>
    <property type="evidence" value="ECO:0007669"/>
    <property type="project" value="InterPro"/>
</dbReference>
<evidence type="ECO:0000256" key="1">
    <source>
        <dbReference type="ARBA" id="ARBA00008777"/>
    </source>
</evidence>